<dbReference type="CDD" id="cd00635">
    <property type="entry name" value="PLPDE_III_YBL036c_like"/>
    <property type="match status" value="1"/>
</dbReference>
<dbReference type="PIRSF" id="PIRSF004848">
    <property type="entry name" value="YBL036c_PLPDEIII"/>
    <property type="match status" value="1"/>
</dbReference>
<dbReference type="InterPro" id="IPR011078">
    <property type="entry name" value="PyrdxlP_homeostasis"/>
</dbReference>
<dbReference type="GO" id="GO:0030170">
    <property type="term" value="F:pyridoxal phosphate binding"/>
    <property type="evidence" value="ECO:0007669"/>
    <property type="project" value="UniProtKB-UniRule"/>
</dbReference>
<dbReference type="NCBIfam" id="TIGR00044">
    <property type="entry name" value="YggS family pyridoxal phosphate-dependent enzyme"/>
    <property type="match status" value="1"/>
</dbReference>
<evidence type="ECO:0000256" key="2">
    <source>
        <dbReference type="HAMAP-Rule" id="MF_02087"/>
    </source>
</evidence>
<dbReference type="PATRIC" id="fig|1246626.3.peg.2330"/>
<dbReference type="InterPro" id="IPR029066">
    <property type="entry name" value="PLP-binding_barrel"/>
</dbReference>
<comment type="cofactor">
    <cofactor evidence="3">
        <name>pyridoxal 5'-phosphate</name>
        <dbReference type="ChEBI" id="CHEBI:597326"/>
    </cofactor>
</comment>
<dbReference type="RefSeq" id="WP_038480936.1">
    <property type="nucleotide sequence ID" value="NZ_CP003923.1"/>
</dbReference>
<feature type="domain" description="Alanine racemase N-terminal" evidence="5">
    <location>
        <begin position="10"/>
        <end position="228"/>
    </location>
</feature>
<reference evidence="6 7" key="1">
    <citation type="journal article" date="2014" name="Gene">
        <title>A comparative genomic analysis of the alkalitolerant soil bacterium Bacillus lehensis G1.</title>
        <authorList>
            <person name="Noor Y.M."/>
            <person name="Samsulrizal N.H."/>
            <person name="Jema'on N.A."/>
            <person name="Low K.O."/>
            <person name="Ramli A.N."/>
            <person name="Alias N.I."/>
            <person name="Damis S.I."/>
            <person name="Fuzi S.F."/>
            <person name="Isa M.N."/>
            <person name="Murad A.M."/>
            <person name="Raih M.F."/>
            <person name="Bakar F.D."/>
            <person name="Najimudin N."/>
            <person name="Mahadi N.M."/>
            <person name="Illias R.M."/>
        </authorList>
    </citation>
    <scope>NUCLEOTIDE SEQUENCE [LARGE SCALE GENOMIC DNA]</scope>
    <source>
        <strain evidence="6 7">G1</strain>
    </source>
</reference>
<dbReference type="InterPro" id="IPR001608">
    <property type="entry name" value="Ala_racemase_N"/>
</dbReference>
<accession>A0A060M4A4</accession>
<dbReference type="KEGG" id="ble:BleG1_2331"/>
<dbReference type="EMBL" id="CP003923">
    <property type="protein sequence ID" value="AIC94909.1"/>
    <property type="molecule type" value="Genomic_DNA"/>
</dbReference>
<proteinExistence type="inferred from homology"/>
<dbReference type="PANTHER" id="PTHR10146">
    <property type="entry name" value="PROLINE SYNTHETASE CO-TRANSCRIBED BACTERIAL HOMOLOG PROTEIN"/>
    <property type="match status" value="1"/>
</dbReference>
<sequence>MNATVEQQYDALKKRMERATSKVGRRVEEIHVIAVTKYVSIQTANEAIKAGISHIGENRLEGLLEKKAVIGDGATWHFIGSLQSRKAKDVIGHISVLHSLDRLSLAKEVQKRLVEREKTLDCFVQVNVSGETSKSGLAPEEVDSFIMALAEYDRIRVIGLMTMAPYAENAEETRPHFKALKQLQQRIADKEYVHAPCTELSMGMSNDFEVAVEEGATYIRIGTILVGNEQVSE</sequence>
<dbReference type="PANTHER" id="PTHR10146:SF14">
    <property type="entry name" value="PYRIDOXAL PHOSPHATE HOMEOSTASIS PROTEIN"/>
    <property type="match status" value="1"/>
</dbReference>
<organism evidence="6 7">
    <name type="scientific">Shouchella lehensis G1</name>
    <dbReference type="NCBI Taxonomy" id="1246626"/>
    <lineage>
        <taxon>Bacteria</taxon>
        <taxon>Bacillati</taxon>
        <taxon>Bacillota</taxon>
        <taxon>Bacilli</taxon>
        <taxon>Bacillales</taxon>
        <taxon>Bacillaceae</taxon>
        <taxon>Shouchella</taxon>
    </lineage>
</organism>
<dbReference type="STRING" id="1246626.BleG1_2331"/>
<dbReference type="HOGENOM" id="CLU_059988_1_2_9"/>
<dbReference type="AlphaFoldDB" id="A0A060M4A4"/>
<dbReference type="PROSITE" id="PS01211">
    <property type="entry name" value="UPF0001"/>
    <property type="match status" value="1"/>
</dbReference>
<evidence type="ECO:0000256" key="3">
    <source>
        <dbReference type="PIRSR" id="PIRSR004848-1"/>
    </source>
</evidence>
<dbReference type="OrthoDB" id="9804072at2"/>
<keyword evidence="7" id="KW-1185">Reference proteome</keyword>
<evidence type="ECO:0000256" key="1">
    <source>
        <dbReference type="ARBA" id="ARBA00022898"/>
    </source>
</evidence>
<dbReference type="FunFam" id="3.20.20.10:FF:000011">
    <property type="entry name" value="Pyridoxal phosphate homeostasis protein"/>
    <property type="match status" value="1"/>
</dbReference>
<dbReference type="eggNOG" id="COG0325">
    <property type="taxonomic scope" value="Bacteria"/>
</dbReference>
<dbReference type="SUPFAM" id="SSF51419">
    <property type="entry name" value="PLP-binding barrel"/>
    <property type="match status" value="1"/>
</dbReference>
<evidence type="ECO:0000313" key="6">
    <source>
        <dbReference type="EMBL" id="AIC94909.1"/>
    </source>
</evidence>
<evidence type="ECO:0000259" key="5">
    <source>
        <dbReference type="Pfam" id="PF01168"/>
    </source>
</evidence>
<name>A0A060M4A4_9BACI</name>
<dbReference type="Proteomes" id="UP000027142">
    <property type="component" value="Chromosome"/>
</dbReference>
<comment type="similarity">
    <text evidence="2 4">Belongs to the pyridoxal phosphate-binding protein YggS/PROSC family.</text>
</comment>
<dbReference type="Pfam" id="PF01168">
    <property type="entry name" value="Ala_racemase_N"/>
    <property type="match status" value="1"/>
</dbReference>
<feature type="modified residue" description="N6-(pyridoxal phosphate)lysine" evidence="2 3">
    <location>
        <position position="37"/>
    </location>
</feature>
<dbReference type="Gene3D" id="3.20.20.10">
    <property type="entry name" value="Alanine racemase"/>
    <property type="match status" value="1"/>
</dbReference>
<keyword evidence="1 2" id="KW-0663">Pyridoxal phosphate</keyword>
<dbReference type="HAMAP" id="MF_02087">
    <property type="entry name" value="PLP_homeostasis"/>
    <property type="match status" value="1"/>
</dbReference>
<gene>
    <name evidence="6" type="ORF">BleG1_2331</name>
</gene>
<comment type="function">
    <text evidence="2">Pyridoxal 5'-phosphate (PLP)-binding protein, which is involved in PLP homeostasis.</text>
</comment>
<evidence type="ECO:0000256" key="4">
    <source>
        <dbReference type="RuleBase" id="RU004514"/>
    </source>
</evidence>
<evidence type="ECO:0000313" key="7">
    <source>
        <dbReference type="Proteomes" id="UP000027142"/>
    </source>
</evidence>
<protein>
    <recommendedName>
        <fullName evidence="2">Pyridoxal phosphate homeostasis protein</fullName>
        <shortName evidence="2">PLP homeostasis protein</shortName>
    </recommendedName>
</protein>